<dbReference type="AlphaFoldDB" id="A0A1X6PHE1"/>
<feature type="compositionally biased region" description="Polar residues" evidence="1">
    <location>
        <begin position="42"/>
        <end position="55"/>
    </location>
</feature>
<gene>
    <name evidence="2" type="ORF">BU14_0058s0049</name>
</gene>
<organism evidence="2 3">
    <name type="scientific">Porphyra umbilicalis</name>
    <name type="common">Purple laver</name>
    <name type="synonym">Red alga</name>
    <dbReference type="NCBI Taxonomy" id="2786"/>
    <lineage>
        <taxon>Eukaryota</taxon>
        <taxon>Rhodophyta</taxon>
        <taxon>Bangiophyceae</taxon>
        <taxon>Bangiales</taxon>
        <taxon>Bangiaceae</taxon>
        <taxon>Porphyra</taxon>
    </lineage>
</organism>
<dbReference type="EMBL" id="KV918780">
    <property type="protein sequence ID" value="OSX80138.1"/>
    <property type="molecule type" value="Genomic_DNA"/>
</dbReference>
<keyword evidence="3" id="KW-1185">Reference proteome</keyword>
<sequence>MLHLPPTLQGHIHSHLRPLPPPQHDASTHCPQEAEDAHTRSQRNGPSTCPTTGGKQSIHDDLRRRVQDQLPRDVVLVCSQEYGSRKSLLAVALHTHTRHSRHHLSHLRGRKEAKSRDGQFHTHLLSRSGITIATPDTAVVRLTIGVVGGGRVVRPTRNCRNVRGGVTPTVRTHITSTTRSSFNTPSNTRTCSSSNPTRRRVRCRVEVPVHCNGNPAAMECVSRQVLLLYDHGSRWLLLDGGRHGALGRRRWLNPGSKRCARRRPRSGTLHNGCGRCRHRGGRAEAGSRGVHGAVAGVPYGASTSL</sequence>
<evidence type="ECO:0000313" key="2">
    <source>
        <dbReference type="EMBL" id="OSX80138.1"/>
    </source>
</evidence>
<protein>
    <submittedName>
        <fullName evidence="2">Uncharacterized protein</fullName>
    </submittedName>
</protein>
<name>A0A1X6PHE1_PORUM</name>
<evidence type="ECO:0000313" key="3">
    <source>
        <dbReference type="Proteomes" id="UP000218209"/>
    </source>
</evidence>
<proteinExistence type="predicted"/>
<evidence type="ECO:0000256" key="1">
    <source>
        <dbReference type="SAM" id="MobiDB-lite"/>
    </source>
</evidence>
<accession>A0A1X6PHE1</accession>
<dbReference type="Proteomes" id="UP000218209">
    <property type="component" value="Unassembled WGS sequence"/>
</dbReference>
<feature type="region of interest" description="Disordered" evidence="1">
    <location>
        <begin position="1"/>
        <end position="60"/>
    </location>
</feature>
<reference evidence="2 3" key="1">
    <citation type="submission" date="2017-03" db="EMBL/GenBank/DDBJ databases">
        <title>WGS assembly of Porphyra umbilicalis.</title>
        <authorList>
            <person name="Brawley S.H."/>
            <person name="Blouin N.A."/>
            <person name="Ficko-Blean E."/>
            <person name="Wheeler G.L."/>
            <person name="Lohr M."/>
            <person name="Goodson H.V."/>
            <person name="Jenkins J.W."/>
            <person name="Blaby-Haas C.E."/>
            <person name="Helliwell K.E."/>
            <person name="Chan C."/>
            <person name="Marriage T."/>
            <person name="Bhattacharya D."/>
            <person name="Klein A.S."/>
            <person name="Badis Y."/>
            <person name="Brodie J."/>
            <person name="Cao Y."/>
            <person name="Collen J."/>
            <person name="Dittami S.M."/>
            <person name="Gachon C.M."/>
            <person name="Green B.R."/>
            <person name="Karpowicz S."/>
            <person name="Kim J.W."/>
            <person name="Kudahl U."/>
            <person name="Lin S."/>
            <person name="Michel G."/>
            <person name="Mittag M."/>
            <person name="Olson B.J."/>
            <person name="Pangilinan J."/>
            <person name="Peng Y."/>
            <person name="Qiu H."/>
            <person name="Shu S."/>
            <person name="Singer J.T."/>
            <person name="Smith A.G."/>
            <person name="Sprecher B.N."/>
            <person name="Wagner V."/>
            <person name="Wang W."/>
            <person name="Wang Z.-Y."/>
            <person name="Yan J."/>
            <person name="Yarish C."/>
            <person name="Zoeuner-Riek S."/>
            <person name="Zhuang Y."/>
            <person name="Zou Y."/>
            <person name="Lindquist E.A."/>
            <person name="Grimwood J."/>
            <person name="Barry K."/>
            <person name="Rokhsar D.S."/>
            <person name="Schmutz J."/>
            <person name="Stiller J.W."/>
            <person name="Grossman A.R."/>
            <person name="Prochnik S.E."/>
        </authorList>
    </citation>
    <scope>NUCLEOTIDE SEQUENCE [LARGE SCALE GENOMIC DNA]</scope>
    <source>
        <strain evidence="2">4086291</strain>
    </source>
</reference>